<evidence type="ECO:0008006" key="3">
    <source>
        <dbReference type="Google" id="ProtNLM"/>
    </source>
</evidence>
<dbReference type="SUPFAM" id="SSF47336">
    <property type="entry name" value="ACP-like"/>
    <property type="match status" value="1"/>
</dbReference>
<gene>
    <name evidence="1" type="ORF">GCM10010260_69270</name>
</gene>
<protein>
    <recommendedName>
        <fullName evidence="3">Acyl carrier protein</fullName>
    </recommendedName>
</protein>
<keyword evidence="2" id="KW-1185">Reference proteome</keyword>
<evidence type="ECO:0000313" key="2">
    <source>
        <dbReference type="Proteomes" id="UP000618795"/>
    </source>
</evidence>
<comment type="caution">
    <text evidence="1">The sequence shown here is derived from an EMBL/GenBank/DDBJ whole genome shotgun (WGS) entry which is preliminary data.</text>
</comment>
<reference evidence="1" key="2">
    <citation type="submission" date="2020-09" db="EMBL/GenBank/DDBJ databases">
        <authorList>
            <person name="Sun Q."/>
            <person name="Ohkuma M."/>
        </authorList>
    </citation>
    <scope>NUCLEOTIDE SEQUENCE</scope>
    <source>
        <strain evidence="1">JCM 4369</strain>
    </source>
</reference>
<dbReference type="Gene3D" id="1.10.1200.10">
    <property type="entry name" value="ACP-like"/>
    <property type="match status" value="1"/>
</dbReference>
<reference evidence="1" key="1">
    <citation type="journal article" date="2014" name="Int. J. Syst. Evol. Microbiol.">
        <title>Complete genome sequence of Corynebacterium casei LMG S-19264T (=DSM 44701T), isolated from a smear-ripened cheese.</title>
        <authorList>
            <consortium name="US DOE Joint Genome Institute (JGI-PGF)"/>
            <person name="Walter F."/>
            <person name="Albersmeier A."/>
            <person name="Kalinowski J."/>
            <person name="Ruckert C."/>
        </authorList>
    </citation>
    <scope>NUCLEOTIDE SEQUENCE</scope>
    <source>
        <strain evidence="1">JCM 4369</strain>
    </source>
</reference>
<dbReference type="RefSeq" id="WP_229854548.1">
    <property type="nucleotide sequence ID" value="NZ_BMTD01000021.1"/>
</dbReference>
<name>A0A918II48_9ACTN</name>
<sequence>MSVEPMQAVREFIVGRNPQLGELSEELDLIDSRAIDSLAFVEFIFLLEELTGQAIDPEDLDLDDFRTLRTLQLRFFTKEAAW</sequence>
<dbReference type="Proteomes" id="UP000618795">
    <property type="component" value="Unassembled WGS sequence"/>
</dbReference>
<evidence type="ECO:0000313" key="1">
    <source>
        <dbReference type="EMBL" id="GGV19559.1"/>
    </source>
</evidence>
<dbReference type="InterPro" id="IPR036736">
    <property type="entry name" value="ACP-like_sf"/>
</dbReference>
<dbReference type="EMBL" id="BMTD01000021">
    <property type="protein sequence ID" value="GGV19559.1"/>
    <property type="molecule type" value="Genomic_DNA"/>
</dbReference>
<accession>A0A918II48</accession>
<organism evidence="1 2">
    <name type="scientific">Streptomyces filipinensis</name>
    <dbReference type="NCBI Taxonomy" id="66887"/>
    <lineage>
        <taxon>Bacteria</taxon>
        <taxon>Bacillati</taxon>
        <taxon>Actinomycetota</taxon>
        <taxon>Actinomycetes</taxon>
        <taxon>Kitasatosporales</taxon>
        <taxon>Streptomycetaceae</taxon>
        <taxon>Streptomyces</taxon>
    </lineage>
</organism>
<dbReference type="AlphaFoldDB" id="A0A918II48"/>
<proteinExistence type="predicted"/>